<protein>
    <recommendedName>
        <fullName evidence="2">DUF7702 domain-containing protein</fullName>
    </recommendedName>
</protein>
<reference evidence="3 4" key="1">
    <citation type="submission" date="2017-06" db="EMBL/GenBank/DDBJ databases">
        <title>Comparative genomic analysis of Ambrosia Fusariam Clade fungi.</title>
        <authorList>
            <person name="Stajich J.E."/>
            <person name="Carrillo J."/>
            <person name="Kijimoto T."/>
            <person name="Eskalen A."/>
            <person name="O'Donnell K."/>
            <person name="Kasson M."/>
        </authorList>
    </citation>
    <scope>NUCLEOTIDE SEQUENCE [LARGE SCALE GENOMIC DNA]</scope>
    <source>
        <strain evidence="3 4">NRRL62584</strain>
    </source>
</reference>
<evidence type="ECO:0000313" key="4">
    <source>
        <dbReference type="Proteomes" id="UP000288168"/>
    </source>
</evidence>
<proteinExistence type="predicted"/>
<keyword evidence="1" id="KW-0472">Membrane</keyword>
<feature type="transmembrane region" description="Helical" evidence="1">
    <location>
        <begin position="36"/>
        <end position="57"/>
    </location>
</feature>
<dbReference type="Pfam" id="PF24800">
    <property type="entry name" value="DUF7702"/>
    <property type="match status" value="1"/>
</dbReference>
<dbReference type="AlphaFoldDB" id="A0A428Q2P6"/>
<sequence length="192" mass="21014">MTGSACTATLSLTIIGLIYEASNLPLSPSKRWSNKAVLAGMHLIYTVGTVMAAYGGTRDTKNPEKILNDGLNKTGNVLMFLVIFGTMFWLWTAGEHIFYARQDVNYDASKVLIMAAAPSTVLQSIRLNYDLIYAFTQIPSLHPTTGSFAMRFITFSLQIAIPMMAFIAGWLSRNAAKIRVAALGLYSTSMLV</sequence>
<keyword evidence="1" id="KW-1133">Transmembrane helix</keyword>
<gene>
    <name evidence="3" type="ORF">CEP54_007255</name>
</gene>
<evidence type="ECO:0000256" key="1">
    <source>
        <dbReference type="SAM" id="Phobius"/>
    </source>
</evidence>
<name>A0A428Q2P6_9HYPO</name>
<organism evidence="3 4">
    <name type="scientific">Fusarium duplospermum</name>
    <dbReference type="NCBI Taxonomy" id="1325734"/>
    <lineage>
        <taxon>Eukaryota</taxon>
        <taxon>Fungi</taxon>
        <taxon>Dikarya</taxon>
        <taxon>Ascomycota</taxon>
        <taxon>Pezizomycotina</taxon>
        <taxon>Sordariomycetes</taxon>
        <taxon>Hypocreomycetidae</taxon>
        <taxon>Hypocreales</taxon>
        <taxon>Nectriaceae</taxon>
        <taxon>Fusarium</taxon>
        <taxon>Fusarium solani species complex</taxon>
    </lineage>
</organism>
<dbReference type="STRING" id="1325734.A0A428Q2P6"/>
<feature type="transmembrane region" description="Helical" evidence="1">
    <location>
        <begin position="77"/>
        <end position="99"/>
    </location>
</feature>
<feature type="transmembrane region" description="Helical" evidence="1">
    <location>
        <begin position="149"/>
        <end position="171"/>
    </location>
</feature>
<feature type="domain" description="DUF7702" evidence="2">
    <location>
        <begin position="8"/>
        <end position="165"/>
    </location>
</feature>
<dbReference type="OrthoDB" id="2560628at2759"/>
<keyword evidence="1" id="KW-0812">Transmembrane</keyword>
<dbReference type="EMBL" id="NKCI01000065">
    <property type="protein sequence ID" value="RSL59538.1"/>
    <property type="molecule type" value="Genomic_DNA"/>
</dbReference>
<comment type="caution">
    <text evidence="3">The sequence shown here is derived from an EMBL/GenBank/DDBJ whole genome shotgun (WGS) entry which is preliminary data.</text>
</comment>
<accession>A0A428Q2P6</accession>
<dbReference type="Proteomes" id="UP000288168">
    <property type="component" value="Unassembled WGS sequence"/>
</dbReference>
<dbReference type="InterPro" id="IPR056119">
    <property type="entry name" value="DUF7702"/>
</dbReference>
<evidence type="ECO:0000313" key="3">
    <source>
        <dbReference type="EMBL" id="RSL59538.1"/>
    </source>
</evidence>
<evidence type="ECO:0000259" key="2">
    <source>
        <dbReference type="Pfam" id="PF24800"/>
    </source>
</evidence>
<keyword evidence="4" id="KW-1185">Reference proteome</keyword>